<keyword evidence="4" id="KW-1185">Reference proteome</keyword>
<evidence type="ECO:0000256" key="1">
    <source>
        <dbReference type="SAM" id="SignalP"/>
    </source>
</evidence>
<dbReference type="Pfam" id="PF13628">
    <property type="entry name" value="DUF4142"/>
    <property type="match status" value="1"/>
</dbReference>
<name>A0ABX2FV33_9BACT</name>
<evidence type="ECO:0000313" key="3">
    <source>
        <dbReference type="EMBL" id="NRT20270.1"/>
    </source>
</evidence>
<comment type="caution">
    <text evidence="3">The sequence shown here is derived from an EMBL/GenBank/DDBJ whole genome shotgun (WGS) entry which is preliminary data.</text>
</comment>
<proteinExistence type="predicted"/>
<sequence length="198" mass="20886">MPRSLHFLAAALLSALPLAPAAAQAPPPKEASPVDKARDKAAAADAALVQAQLKYDSGFAVAASSGNLLAAALGGLAAQKATALEVKDWGKQQDADLTQLQTQLQGIAGRAAFALPAAMSAADRKTYDDVNDRKYLGFDKKYLRDLKELHQHLIALYADAATQATNPELRAFAADALPKLRAHGTTTAQLFDRANARK</sequence>
<organism evidence="3 4">
    <name type="scientific">Hymenobacter caeli</name>
    <dbReference type="NCBI Taxonomy" id="2735894"/>
    <lineage>
        <taxon>Bacteria</taxon>
        <taxon>Pseudomonadati</taxon>
        <taxon>Bacteroidota</taxon>
        <taxon>Cytophagia</taxon>
        <taxon>Cytophagales</taxon>
        <taxon>Hymenobacteraceae</taxon>
        <taxon>Hymenobacter</taxon>
    </lineage>
</organism>
<accession>A0ABX2FV33</accession>
<dbReference type="Gene3D" id="1.20.1260.10">
    <property type="match status" value="1"/>
</dbReference>
<dbReference type="RefSeq" id="WP_173811045.1">
    <property type="nucleotide sequence ID" value="NZ_JABSNP010000015.1"/>
</dbReference>
<feature type="domain" description="DUF4142" evidence="2">
    <location>
        <begin position="56"/>
        <end position="188"/>
    </location>
</feature>
<dbReference type="InterPro" id="IPR012347">
    <property type="entry name" value="Ferritin-like"/>
</dbReference>
<gene>
    <name evidence="3" type="ORF">HNP98_003110</name>
</gene>
<reference evidence="3 4" key="1">
    <citation type="submission" date="2020-05" db="EMBL/GenBank/DDBJ databases">
        <title>Genomic Encyclopedia of Type Strains, Phase IV (KMG-V): Genome sequencing to study the core and pangenomes of soil and plant-associated prokaryotes.</title>
        <authorList>
            <person name="Whitman W."/>
        </authorList>
    </citation>
    <scope>NUCLEOTIDE SEQUENCE [LARGE SCALE GENOMIC DNA]</scope>
    <source>
        <strain evidence="3 4">9A</strain>
    </source>
</reference>
<evidence type="ECO:0000259" key="2">
    <source>
        <dbReference type="Pfam" id="PF13628"/>
    </source>
</evidence>
<feature type="signal peptide" evidence="1">
    <location>
        <begin position="1"/>
        <end position="25"/>
    </location>
</feature>
<keyword evidence="1" id="KW-0732">Signal</keyword>
<protein>
    <submittedName>
        <fullName evidence="3">Membrane protein</fullName>
    </submittedName>
</protein>
<dbReference type="Proteomes" id="UP000779507">
    <property type="component" value="Unassembled WGS sequence"/>
</dbReference>
<dbReference type="PANTHER" id="PTHR38593">
    <property type="entry name" value="BLR2558 PROTEIN"/>
    <property type="match status" value="1"/>
</dbReference>
<dbReference type="EMBL" id="JABSNP010000015">
    <property type="protein sequence ID" value="NRT20270.1"/>
    <property type="molecule type" value="Genomic_DNA"/>
</dbReference>
<evidence type="ECO:0000313" key="4">
    <source>
        <dbReference type="Proteomes" id="UP000779507"/>
    </source>
</evidence>
<dbReference type="InterPro" id="IPR025419">
    <property type="entry name" value="DUF4142"/>
</dbReference>
<feature type="chain" id="PRO_5046285523" evidence="1">
    <location>
        <begin position="26"/>
        <end position="198"/>
    </location>
</feature>
<dbReference type="PANTHER" id="PTHR38593:SF1">
    <property type="entry name" value="BLR2558 PROTEIN"/>
    <property type="match status" value="1"/>
</dbReference>